<dbReference type="EMBL" id="JANBUN010003496">
    <property type="protein sequence ID" value="KAJ2790528.1"/>
    <property type="molecule type" value="Genomic_DNA"/>
</dbReference>
<feature type="non-terminal residue" evidence="1">
    <location>
        <position position="317"/>
    </location>
</feature>
<evidence type="ECO:0000313" key="2">
    <source>
        <dbReference type="Proteomes" id="UP001140087"/>
    </source>
</evidence>
<dbReference type="Proteomes" id="UP001140087">
    <property type="component" value="Unassembled WGS sequence"/>
</dbReference>
<protein>
    <submittedName>
        <fullName evidence="1">Uncharacterized protein</fullName>
    </submittedName>
</protein>
<gene>
    <name evidence="1" type="ORF">H4R21_006491</name>
</gene>
<keyword evidence="2" id="KW-1185">Reference proteome</keyword>
<name>A0ACC1KJ07_9FUNG</name>
<organism evidence="1 2">
    <name type="scientific">Coemansia helicoidea</name>
    <dbReference type="NCBI Taxonomy" id="1286919"/>
    <lineage>
        <taxon>Eukaryota</taxon>
        <taxon>Fungi</taxon>
        <taxon>Fungi incertae sedis</taxon>
        <taxon>Zoopagomycota</taxon>
        <taxon>Kickxellomycotina</taxon>
        <taxon>Kickxellomycetes</taxon>
        <taxon>Kickxellales</taxon>
        <taxon>Kickxellaceae</taxon>
        <taxon>Coemansia</taxon>
    </lineage>
</organism>
<proteinExistence type="predicted"/>
<evidence type="ECO:0000313" key="1">
    <source>
        <dbReference type="EMBL" id="KAJ2790528.1"/>
    </source>
</evidence>
<sequence>MQASGCYPDASLKPSPFLRPCSGNKLRDAKVDLVDWCKAQPDAIPAVGAPAPGLQLPALPPARRRRCTLPSESQRQPSPFFARATQHCDVFGDDPATKYVVCMFPRVDRGFFLSDRDWTCYRRNYFQVSCTFSLLGSSAPQTGGGAKPRTCVVVDNGIPRTVSHFLIGISAQVSSSDRGVELVQHTPKRDKGPQITPQPQPVRPSDSLGSGAHDINASAAVCFERLQFKTATANNGKRRAAQQYYALEVELLAACDDGHCVAVATSTSSPIVVRGRSPGHYADTTRRRNASSSLSSGTLTAGTAPSLPPTLDPVQAS</sequence>
<comment type="caution">
    <text evidence="1">The sequence shown here is derived from an EMBL/GenBank/DDBJ whole genome shotgun (WGS) entry which is preliminary data.</text>
</comment>
<reference evidence="1" key="1">
    <citation type="submission" date="2022-07" db="EMBL/GenBank/DDBJ databases">
        <title>Phylogenomic reconstructions and comparative analyses of Kickxellomycotina fungi.</title>
        <authorList>
            <person name="Reynolds N.K."/>
            <person name="Stajich J.E."/>
            <person name="Barry K."/>
            <person name="Grigoriev I.V."/>
            <person name="Crous P."/>
            <person name="Smith M.E."/>
        </authorList>
    </citation>
    <scope>NUCLEOTIDE SEQUENCE</scope>
    <source>
        <strain evidence="1">BCRC 34780</strain>
    </source>
</reference>
<accession>A0ACC1KJ07</accession>